<proteinExistence type="predicted"/>
<name>A0A0B6YW43_9EUPU</name>
<protein>
    <submittedName>
        <fullName evidence="1">Uncharacterized protein</fullName>
    </submittedName>
</protein>
<dbReference type="AlphaFoldDB" id="A0A0B6YW43"/>
<dbReference type="EMBL" id="HACG01013092">
    <property type="protein sequence ID" value="CEK59957.1"/>
    <property type="molecule type" value="Transcribed_RNA"/>
</dbReference>
<reference evidence="1" key="1">
    <citation type="submission" date="2014-12" db="EMBL/GenBank/DDBJ databases">
        <title>Insight into the proteome of Arion vulgaris.</title>
        <authorList>
            <person name="Aradska J."/>
            <person name="Bulat T."/>
            <person name="Smidak R."/>
            <person name="Sarate P."/>
            <person name="Gangsoo J."/>
            <person name="Sialana F."/>
            <person name="Bilban M."/>
            <person name="Lubec G."/>
        </authorList>
    </citation>
    <scope>NUCLEOTIDE SEQUENCE</scope>
    <source>
        <tissue evidence="1">Skin</tissue>
    </source>
</reference>
<evidence type="ECO:0000313" key="1">
    <source>
        <dbReference type="EMBL" id="CEK59956.1"/>
    </source>
</evidence>
<gene>
    <name evidence="1" type="primary">ORF37972</name>
    <name evidence="2" type="synonym">ORF37974</name>
</gene>
<dbReference type="EMBL" id="HACG01013091">
    <property type="protein sequence ID" value="CEK59956.1"/>
    <property type="molecule type" value="Transcribed_RNA"/>
</dbReference>
<feature type="non-terminal residue" evidence="1">
    <location>
        <position position="53"/>
    </location>
</feature>
<organism evidence="1">
    <name type="scientific">Arion vulgaris</name>
    <dbReference type="NCBI Taxonomy" id="1028688"/>
    <lineage>
        <taxon>Eukaryota</taxon>
        <taxon>Metazoa</taxon>
        <taxon>Spiralia</taxon>
        <taxon>Lophotrochozoa</taxon>
        <taxon>Mollusca</taxon>
        <taxon>Gastropoda</taxon>
        <taxon>Heterobranchia</taxon>
        <taxon>Euthyneura</taxon>
        <taxon>Panpulmonata</taxon>
        <taxon>Eupulmonata</taxon>
        <taxon>Stylommatophora</taxon>
        <taxon>Helicina</taxon>
        <taxon>Arionoidea</taxon>
        <taxon>Arionidae</taxon>
        <taxon>Arion</taxon>
    </lineage>
</organism>
<evidence type="ECO:0000313" key="2">
    <source>
        <dbReference type="EMBL" id="CEK59957.1"/>
    </source>
</evidence>
<sequence length="53" mass="6304">MFTEEELEEVNGSKRWAEQRQFRRVCLTSEQREPSICLLFDICWGNSSYGSAW</sequence>
<accession>A0A0B6YW43</accession>